<evidence type="ECO:0000313" key="3">
    <source>
        <dbReference type="Proteomes" id="UP000076959"/>
    </source>
</evidence>
<keyword evidence="1" id="KW-0472">Membrane</keyword>
<dbReference type="STRING" id="1505087.AYJ54_00560"/>
<dbReference type="AlphaFoldDB" id="A0A176YFN6"/>
<evidence type="ECO:0000256" key="1">
    <source>
        <dbReference type="SAM" id="Phobius"/>
    </source>
</evidence>
<comment type="caution">
    <text evidence="2">The sequence shown here is derived from an EMBL/GenBank/DDBJ whole genome shotgun (WGS) entry which is preliminary data.</text>
</comment>
<sequence>MNGLEKQMMMRSLRAFALGFSLGMAGFATYLVGASRLVTSGIWTMLWLLLMAASIASPILLLRYEANIGKRRRET</sequence>
<organism evidence="2 3">
    <name type="scientific">Bradyrhizobium centrolobii</name>
    <dbReference type="NCBI Taxonomy" id="1505087"/>
    <lineage>
        <taxon>Bacteria</taxon>
        <taxon>Pseudomonadati</taxon>
        <taxon>Pseudomonadota</taxon>
        <taxon>Alphaproteobacteria</taxon>
        <taxon>Hyphomicrobiales</taxon>
        <taxon>Nitrobacteraceae</taxon>
        <taxon>Bradyrhizobium</taxon>
    </lineage>
</organism>
<accession>A0A176YFN6</accession>
<keyword evidence="1" id="KW-0812">Transmembrane</keyword>
<feature type="transmembrane region" description="Helical" evidence="1">
    <location>
        <begin position="44"/>
        <end position="64"/>
    </location>
</feature>
<dbReference type="Proteomes" id="UP000076959">
    <property type="component" value="Unassembled WGS sequence"/>
</dbReference>
<name>A0A176YFN6_9BRAD</name>
<protein>
    <submittedName>
        <fullName evidence="2">Uncharacterized protein</fullName>
    </submittedName>
</protein>
<dbReference type="EMBL" id="LUUB01000079">
    <property type="protein sequence ID" value="OAF05431.1"/>
    <property type="molecule type" value="Genomic_DNA"/>
</dbReference>
<gene>
    <name evidence="2" type="ORF">AYJ54_00560</name>
</gene>
<reference evidence="2 3" key="1">
    <citation type="submission" date="2016-03" db="EMBL/GenBank/DDBJ databases">
        <title>Draft Genome Sequence of the Strain BR 10245 (Bradyrhizobium sp.) isolated from nodules of Centrolobium paraense.</title>
        <authorList>
            <person name="Simoes-Araujo J.L.Sr."/>
            <person name="Barauna A.C."/>
            <person name="Silva K."/>
            <person name="Zilli J.E."/>
        </authorList>
    </citation>
    <scope>NUCLEOTIDE SEQUENCE [LARGE SCALE GENOMIC DNA]</scope>
    <source>
        <strain evidence="2 3">BR 10245</strain>
    </source>
</reference>
<keyword evidence="1" id="KW-1133">Transmembrane helix</keyword>
<proteinExistence type="predicted"/>
<evidence type="ECO:0000313" key="2">
    <source>
        <dbReference type="EMBL" id="OAF05431.1"/>
    </source>
</evidence>
<keyword evidence="3" id="KW-1185">Reference proteome</keyword>